<accession>A0ABT0MMR6</accession>
<sequence length="326" mass="34919">MIRASIPARFGAGLLAACVAASCTQAPAGAAAAVSPERTDPPVSALPASIVRALGTDERVLDCAQGTRNGVSQFQSDWVETQRADLNDDGRADWIVHGRHDCLRDGDDAYWWAYADEPAGQRLVLSAVAAQDLSVADTRTNGFRDLRARDGAGEEVVRYDGSKYARPADEFASASATQVDTVAGRLEIVELPRADHGQEAFQVTLAGRELLRAGGGGKFPDYPVPRILQRYPQGIAPFDEVIVFQQDMRGNACAGGPLWILGLRRDGTHAISKPIDFCGGKAPQLSATREQLTIVLPGGPLNRGEGEVPAETWRYRGGEVMRMPAP</sequence>
<dbReference type="EMBL" id="JAMBEP010000006">
    <property type="protein sequence ID" value="MCL1636174.1"/>
    <property type="molecule type" value="Genomic_DNA"/>
</dbReference>
<dbReference type="Proteomes" id="UP001431217">
    <property type="component" value="Unassembled WGS sequence"/>
</dbReference>
<evidence type="ECO:0000313" key="3">
    <source>
        <dbReference type="Proteomes" id="UP001431217"/>
    </source>
</evidence>
<keyword evidence="1" id="KW-0732">Signal</keyword>
<evidence type="ECO:0000313" key="2">
    <source>
        <dbReference type="EMBL" id="MCL1636174.1"/>
    </source>
</evidence>
<reference evidence="2 3" key="1">
    <citation type="submission" date="2022-05" db="EMBL/GenBank/DDBJ databases">
        <title>Luteimonas sp. SX5, whole genome shotgun sequencing project.</title>
        <authorList>
            <person name="Zhao G."/>
            <person name="Shen L."/>
        </authorList>
    </citation>
    <scope>NUCLEOTIDE SEQUENCE [LARGE SCALE GENOMIC DNA]</scope>
    <source>
        <strain evidence="2 3">SX5</strain>
    </source>
</reference>
<protein>
    <recommendedName>
        <fullName evidence="4">DUF3616 domain-containing protein</fullName>
    </recommendedName>
</protein>
<evidence type="ECO:0000256" key="1">
    <source>
        <dbReference type="SAM" id="SignalP"/>
    </source>
</evidence>
<feature type="chain" id="PRO_5046277238" description="DUF3616 domain-containing protein" evidence="1">
    <location>
        <begin position="29"/>
        <end position="326"/>
    </location>
</feature>
<name>A0ABT0MMR6_9GAMM</name>
<comment type="caution">
    <text evidence="2">The sequence shown here is derived from an EMBL/GenBank/DDBJ whole genome shotgun (WGS) entry which is preliminary data.</text>
</comment>
<proteinExistence type="predicted"/>
<evidence type="ECO:0008006" key="4">
    <source>
        <dbReference type="Google" id="ProtNLM"/>
    </source>
</evidence>
<gene>
    <name evidence="2" type="ORF">M2650_16255</name>
</gene>
<keyword evidence="3" id="KW-1185">Reference proteome</keyword>
<organism evidence="2 3">
    <name type="scientific">Luteimonas galliterrae</name>
    <dbReference type="NCBI Taxonomy" id="2940486"/>
    <lineage>
        <taxon>Bacteria</taxon>
        <taxon>Pseudomonadati</taxon>
        <taxon>Pseudomonadota</taxon>
        <taxon>Gammaproteobacteria</taxon>
        <taxon>Lysobacterales</taxon>
        <taxon>Lysobacteraceae</taxon>
        <taxon>Luteimonas</taxon>
    </lineage>
</organism>
<feature type="signal peptide" evidence="1">
    <location>
        <begin position="1"/>
        <end position="28"/>
    </location>
</feature>
<dbReference type="PROSITE" id="PS51257">
    <property type="entry name" value="PROKAR_LIPOPROTEIN"/>
    <property type="match status" value="1"/>
</dbReference>